<keyword evidence="2" id="KW-1133">Transmembrane helix</keyword>
<dbReference type="PANTHER" id="PTHR28624">
    <property type="entry name" value="COILED-COIL DOMAIN-CONTAINING PROTEIN 51"/>
    <property type="match status" value="1"/>
</dbReference>
<proteinExistence type="predicted"/>
<sequence>MQNIPKPSTIQSFAYHMRNRYQNFSFNQKLKNLYDFYEDFIGVKEVRKTQEAVLKSESVFAESTKARRDVQNDMIGLQEQLKQIRHKLDSTQRSDESYLSLITKEHQLIKNEIQMIDSLRRLEQTERHLFSEFSNKLRDAHEVERLRQEKTKYLSMFGTIVGACLGIIAASINHAFKRRDFKELAQMIELTKNYKLEVTNTSIPDTVREETPVLVEKTSIQTQTDNRNEDKIVEIITNTESNLEYKMKVNSLTTVVATYALIAITLPIIIRFLGD</sequence>
<keyword evidence="1" id="KW-0175">Coiled coil</keyword>
<keyword evidence="4" id="KW-1185">Reference proteome</keyword>
<accession>A0A7R9KQF2</accession>
<organism evidence="3">
    <name type="scientific">Medioppia subpectinata</name>
    <dbReference type="NCBI Taxonomy" id="1979941"/>
    <lineage>
        <taxon>Eukaryota</taxon>
        <taxon>Metazoa</taxon>
        <taxon>Ecdysozoa</taxon>
        <taxon>Arthropoda</taxon>
        <taxon>Chelicerata</taxon>
        <taxon>Arachnida</taxon>
        <taxon>Acari</taxon>
        <taxon>Acariformes</taxon>
        <taxon>Sarcoptiformes</taxon>
        <taxon>Oribatida</taxon>
        <taxon>Brachypylina</taxon>
        <taxon>Oppioidea</taxon>
        <taxon>Oppiidae</taxon>
        <taxon>Medioppia</taxon>
    </lineage>
</organism>
<feature type="transmembrane region" description="Helical" evidence="2">
    <location>
        <begin position="153"/>
        <end position="172"/>
    </location>
</feature>
<dbReference type="EMBL" id="OC858326">
    <property type="protein sequence ID" value="CAD7626325.1"/>
    <property type="molecule type" value="Genomic_DNA"/>
</dbReference>
<dbReference type="AlphaFoldDB" id="A0A7R9KQF2"/>
<dbReference type="PANTHER" id="PTHR28624:SF1">
    <property type="entry name" value="MITOCHONDRIAL POTASSIUM CHANNEL"/>
    <property type="match status" value="1"/>
</dbReference>
<dbReference type="Proteomes" id="UP000759131">
    <property type="component" value="Unassembled WGS sequence"/>
</dbReference>
<evidence type="ECO:0000256" key="1">
    <source>
        <dbReference type="SAM" id="Coils"/>
    </source>
</evidence>
<evidence type="ECO:0000256" key="2">
    <source>
        <dbReference type="SAM" id="Phobius"/>
    </source>
</evidence>
<dbReference type="InterPro" id="IPR037660">
    <property type="entry name" value="CCDC51"/>
</dbReference>
<dbReference type="OrthoDB" id="6243211at2759"/>
<name>A0A7R9KQF2_9ACAR</name>
<evidence type="ECO:0000313" key="4">
    <source>
        <dbReference type="Proteomes" id="UP000759131"/>
    </source>
</evidence>
<evidence type="ECO:0008006" key="5">
    <source>
        <dbReference type="Google" id="ProtNLM"/>
    </source>
</evidence>
<dbReference type="EMBL" id="CAJPIZ010003751">
    <property type="protein sequence ID" value="CAG2106755.1"/>
    <property type="molecule type" value="Genomic_DNA"/>
</dbReference>
<protein>
    <recommendedName>
        <fullName evidence="5">Coiled-coil domain-containing protein 51</fullName>
    </recommendedName>
</protein>
<evidence type="ECO:0000313" key="3">
    <source>
        <dbReference type="EMBL" id="CAD7626325.1"/>
    </source>
</evidence>
<keyword evidence="2" id="KW-0812">Transmembrane</keyword>
<feature type="transmembrane region" description="Helical" evidence="2">
    <location>
        <begin position="252"/>
        <end position="273"/>
    </location>
</feature>
<feature type="coiled-coil region" evidence="1">
    <location>
        <begin position="67"/>
        <end position="94"/>
    </location>
</feature>
<reference evidence="3" key="1">
    <citation type="submission" date="2020-11" db="EMBL/GenBank/DDBJ databases">
        <authorList>
            <person name="Tran Van P."/>
        </authorList>
    </citation>
    <scope>NUCLEOTIDE SEQUENCE</scope>
</reference>
<gene>
    <name evidence="3" type="ORF">OSB1V03_LOCUS6758</name>
</gene>
<keyword evidence="2" id="KW-0472">Membrane</keyword>